<dbReference type="Proteomes" id="UP000887540">
    <property type="component" value="Unplaced"/>
</dbReference>
<protein>
    <submittedName>
        <fullName evidence="2">Uncharacterized protein</fullName>
    </submittedName>
</protein>
<dbReference type="PANTHER" id="PTHR47331">
    <property type="entry name" value="PHD-TYPE DOMAIN-CONTAINING PROTEIN"/>
    <property type="match status" value="1"/>
</dbReference>
<dbReference type="AlphaFoldDB" id="A0A914DDT4"/>
<organism evidence="1 2">
    <name type="scientific">Acrobeloides nanus</name>
    <dbReference type="NCBI Taxonomy" id="290746"/>
    <lineage>
        <taxon>Eukaryota</taxon>
        <taxon>Metazoa</taxon>
        <taxon>Ecdysozoa</taxon>
        <taxon>Nematoda</taxon>
        <taxon>Chromadorea</taxon>
        <taxon>Rhabditida</taxon>
        <taxon>Tylenchina</taxon>
        <taxon>Cephalobomorpha</taxon>
        <taxon>Cephaloboidea</taxon>
        <taxon>Cephalobidae</taxon>
        <taxon>Acrobeloides</taxon>
    </lineage>
</organism>
<evidence type="ECO:0000313" key="2">
    <source>
        <dbReference type="WBParaSite" id="ACRNAN_scaffold24430.g28531.t1"/>
    </source>
</evidence>
<reference evidence="2" key="1">
    <citation type="submission" date="2022-11" db="UniProtKB">
        <authorList>
            <consortium name="WormBaseParasite"/>
        </authorList>
    </citation>
    <scope>IDENTIFICATION</scope>
</reference>
<evidence type="ECO:0000313" key="1">
    <source>
        <dbReference type="Proteomes" id="UP000887540"/>
    </source>
</evidence>
<accession>A0A914DDT4</accession>
<keyword evidence="1" id="KW-1185">Reference proteome</keyword>
<sequence>MPIVAEARTILWTDSKCVLSWILASNIKVPVFEANRLREIKSAAISDYRYVPTDKNPSDLGTRGCTLPELVKNNLWWHGPKFLEHPEIEWPEKQDSQFDYREWLPSPDENFVVAVAQTEIEAAEPVLPVERYGNWEKFLHVIALSCRFLFILRQKPRTTNEKSRNRFMNRLLELKSSKIQNNTKEFYQNYAAPLTAQEICKAEFLAIKEAQSCHPPNIDEMERWQIEKDENGIWRCGGRMSRSELSSS</sequence>
<proteinExistence type="predicted"/>
<name>A0A914DDT4_9BILA</name>
<dbReference type="WBParaSite" id="ACRNAN_scaffold24430.g28531.t1">
    <property type="protein sequence ID" value="ACRNAN_scaffold24430.g28531.t1"/>
    <property type="gene ID" value="ACRNAN_scaffold24430.g28531"/>
</dbReference>